<dbReference type="GeneID" id="85014041"/>
<organism evidence="3 4">
    <name type="scientific">Oribacterium sinus</name>
    <dbReference type="NCBI Taxonomy" id="237576"/>
    <lineage>
        <taxon>Bacteria</taxon>
        <taxon>Bacillati</taxon>
        <taxon>Bacillota</taxon>
        <taxon>Clostridia</taxon>
        <taxon>Lachnospirales</taxon>
        <taxon>Lachnospiraceae</taxon>
        <taxon>Oribacterium</taxon>
    </lineage>
</organism>
<keyword evidence="2" id="KW-0732">Signal</keyword>
<proteinExistence type="predicted"/>
<reference evidence="3 4" key="1">
    <citation type="submission" date="2020-08" db="EMBL/GenBank/DDBJ databases">
        <title>Genomic Encyclopedia of Type Strains, Phase IV (KMG-IV): sequencing the most valuable type-strain genomes for metagenomic binning, comparative biology and taxonomic classification.</title>
        <authorList>
            <person name="Goeker M."/>
        </authorList>
    </citation>
    <scope>NUCLEOTIDE SEQUENCE [LARGE SCALE GENOMIC DNA]</scope>
    <source>
        <strain evidence="3 4">DSM 17245</strain>
    </source>
</reference>
<dbReference type="AlphaFoldDB" id="A0A7W9SFG6"/>
<name>A0A7W9SFG6_9FIRM</name>
<keyword evidence="1" id="KW-0175">Coiled coil</keyword>
<comment type="caution">
    <text evidence="3">The sequence shown here is derived from an EMBL/GenBank/DDBJ whole genome shotgun (WGS) entry which is preliminary data.</text>
</comment>
<evidence type="ECO:0000256" key="1">
    <source>
        <dbReference type="SAM" id="Coils"/>
    </source>
</evidence>
<sequence length="400" mass="44535">MRKKGYPISIAIVLASLSFTMPAMAQKVPGFSDNVSVDQMQTSFERQRSEEEWAKLRDNVISWEEIGDLVHEYNPTVSSLWRNFRESDSKGSYNVNVEDARNQVEEAYEKALSAADGNSVAEALAEMQYQTDSSNFSADTVAQNADREIAKLSVEQTEQNTIETIKKSFISRESTGLQKQIDALSLADAKSAQESTERKKAIGKATQIDVLTAKEAYDQANLSLTKNNSAFDKMTELLRVNLGWKASDTPEMPVIPSLSAEQLATVNLEEDSKTALQNNYSLRILERKLNLSTGDANRQNLTRSISAAKEKIQSDMLSRYQSLKQAEEAKRQAELQASNAQQAYQKAERGYKLGSVSRVDFEKAKNAADTASLQKQQADLKLYEEYLDYQAGKNGLATAE</sequence>
<dbReference type="Proteomes" id="UP000522163">
    <property type="component" value="Unassembled WGS sequence"/>
</dbReference>
<evidence type="ECO:0000256" key="2">
    <source>
        <dbReference type="SAM" id="SignalP"/>
    </source>
</evidence>
<feature type="chain" id="PRO_5030698141" evidence="2">
    <location>
        <begin position="26"/>
        <end position="400"/>
    </location>
</feature>
<dbReference type="SUPFAM" id="SSF56954">
    <property type="entry name" value="Outer membrane efflux proteins (OEP)"/>
    <property type="match status" value="1"/>
</dbReference>
<dbReference type="Gene3D" id="1.20.1600.10">
    <property type="entry name" value="Outer membrane efflux proteins (OEP)"/>
    <property type="match status" value="1"/>
</dbReference>
<accession>A0A7W9SFG6</accession>
<dbReference type="GO" id="GO:0015562">
    <property type="term" value="F:efflux transmembrane transporter activity"/>
    <property type="evidence" value="ECO:0007669"/>
    <property type="project" value="InterPro"/>
</dbReference>
<protein>
    <submittedName>
        <fullName evidence="3">Outer membrane protein TolC</fullName>
    </submittedName>
</protein>
<evidence type="ECO:0000313" key="4">
    <source>
        <dbReference type="Proteomes" id="UP000522163"/>
    </source>
</evidence>
<dbReference type="RefSeq" id="WP_183682515.1">
    <property type="nucleotide sequence ID" value="NZ_JACHHH010000002.1"/>
</dbReference>
<dbReference type="EMBL" id="JACHHH010000002">
    <property type="protein sequence ID" value="MBB6040515.1"/>
    <property type="molecule type" value="Genomic_DNA"/>
</dbReference>
<feature type="signal peptide" evidence="2">
    <location>
        <begin position="1"/>
        <end position="25"/>
    </location>
</feature>
<gene>
    <name evidence="3" type="ORF">HNQ46_000478</name>
</gene>
<evidence type="ECO:0000313" key="3">
    <source>
        <dbReference type="EMBL" id="MBB6040515.1"/>
    </source>
</evidence>
<feature type="coiled-coil region" evidence="1">
    <location>
        <begin position="323"/>
        <end position="350"/>
    </location>
</feature>